<protein>
    <submittedName>
        <fullName evidence="1">Uncharacterized protein</fullName>
    </submittedName>
</protein>
<organism evidence="1 2">
    <name type="scientific">Verticillium longisporum</name>
    <name type="common">Verticillium dahliae var. longisporum</name>
    <dbReference type="NCBI Taxonomy" id="100787"/>
    <lineage>
        <taxon>Eukaryota</taxon>
        <taxon>Fungi</taxon>
        <taxon>Dikarya</taxon>
        <taxon>Ascomycota</taxon>
        <taxon>Pezizomycotina</taxon>
        <taxon>Sordariomycetes</taxon>
        <taxon>Hypocreomycetidae</taxon>
        <taxon>Glomerellales</taxon>
        <taxon>Plectosphaerellaceae</taxon>
        <taxon>Verticillium</taxon>
    </lineage>
</organism>
<comment type="caution">
    <text evidence="1">The sequence shown here is derived from an EMBL/GenBank/DDBJ whole genome shotgun (WGS) entry which is preliminary data.</text>
</comment>
<accession>A0A8I3AJ02</accession>
<proteinExistence type="predicted"/>
<evidence type="ECO:0000313" key="2">
    <source>
        <dbReference type="Proteomes" id="UP000689129"/>
    </source>
</evidence>
<reference evidence="1" key="1">
    <citation type="journal article" date="2021" name="Mol. Plant Pathol.">
        <title>A 20-kb lineage-specific genomic region tames virulence in pathogenic amphidiploid Verticillium longisporum.</title>
        <authorList>
            <person name="Harting R."/>
            <person name="Starke J."/>
            <person name="Kusch H."/>
            <person name="Poggeler S."/>
            <person name="Maurus I."/>
            <person name="Schluter R."/>
            <person name="Landesfeind M."/>
            <person name="Bulla I."/>
            <person name="Nowrousian M."/>
            <person name="de Jonge R."/>
            <person name="Stahlhut G."/>
            <person name="Hoff K.J."/>
            <person name="Asshauer K.P."/>
            <person name="Thurmer A."/>
            <person name="Stanke M."/>
            <person name="Daniel R."/>
            <person name="Morgenstern B."/>
            <person name="Thomma B.P.H.J."/>
            <person name="Kronstad J.W."/>
            <person name="Braus-Stromeyer S.A."/>
            <person name="Braus G.H."/>
        </authorList>
    </citation>
    <scope>NUCLEOTIDE SEQUENCE</scope>
    <source>
        <strain evidence="1">Vl32</strain>
    </source>
</reference>
<evidence type="ECO:0000313" key="1">
    <source>
        <dbReference type="EMBL" id="KAG7114333.1"/>
    </source>
</evidence>
<dbReference type="EMBL" id="JAEMWZ010000505">
    <property type="protein sequence ID" value="KAG7114333.1"/>
    <property type="molecule type" value="Genomic_DNA"/>
</dbReference>
<dbReference type="Proteomes" id="UP000689129">
    <property type="component" value="Unassembled WGS sequence"/>
</dbReference>
<name>A0A8I3AJ02_VERLO</name>
<sequence>MTGSASDLSRLFIKLWKNGMIQSYPKTIGMTKTVVEEAAIQFESKGFKLLNIYGRFIKPRAVFTIYQQP</sequence>
<gene>
    <name evidence="1" type="ORF">HYQ45_016640</name>
</gene>
<dbReference type="AlphaFoldDB" id="A0A8I3AJ02"/>